<dbReference type="Proteomes" id="UP001154282">
    <property type="component" value="Unassembled WGS sequence"/>
</dbReference>
<feature type="non-terminal residue" evidence="2">
    <location>
        <position position="51"/>
    </location>
</feature>
<evidence type="ECO:0000313" key="2">
    <source>
        <dbReference type="EMBL" id="CAI0465193.1"/>
    </source>
</evidence>
<keyword evidence="1" id="KW-0732">Signal</keyword>
<accession>A0AAV0P218</accession>
<protein>
    <submittedName>
        <fullName evidence="2">Uncharacterized protein</fullName>
    </submittedName>
</protein>
<organism evidence="2 3">
    <name type="scientific">Linum tenue</name>
    <dbReference type="NCBI Taxonomy" id="586396"/>
    <lineage>
        <taxon>Eukaryota</taxon>
        <taxon>Viridiplantae</taxon>
        <taxon>Streptophyta</taxon>
        <taxon>Embryophyta</taxon>
        <taxon>Tracheophyta</taxon>
        <taxon>Spermatophyta</taxon>
        <taxon>Magnoliopsida</taxon>
        <taxon>eudicotyledons</taxon>
        <taxon>Gunneridae</taxon>
        <taxon>Pentapetalae</taxon>
        <taxon>rosids</taxon>
        <taxon>fabids</taxon>
        <taxon>Malpighiales</taxon>
        <taxon>Linaceae</taxon>
        <taxon>Linum</taxon>
    </lineage>
</organism>
<name>A0AAV0P218_9ROSI</name>
<proteinExistence type="predicted"/>
<evidence type="ECO:0000313" key="3">
    <source>
        <dbReference type="Proteomes" id="UP001154282"/>
    </source>
</evidence>
<gene>
    <name evidence="2" type="ORF">LITE_LOCUS36499</name>
</gene>
<feature type="chain" id="PRO_5043729154" evidence="1">
    <location>
        <begin position="21"/>
        <end position="51"/>
    </location>
</feature>
<sequence length="51" mass="6022">MCWLMMTLMSILLCMRSTLGSMIFTPLEMQRCWGPLVLCICRFYIHCLNCI</sequence>
<evidence type="ECO:0000256" key="1">
    <source>
        <dbReference type="SAM" id="SignalP"/>
    </source>
</evidence>
<keyword evidence="3" id="KW-1185">Reference proteome</keyword>
<dbReference type="AlphaFoldDB" id="A0AAV0P218"/>
<feature type="signal peptide" evidence="1">
    <location>
        <begin position="1"/>
        <end position="20"/>
    </location>
</feature>
<dbReference type="EMBL" id="CAMGYJ010000008">
    <property type="protein sequence ID" value="CAI0465193.1"/>
    <property type="molecule type" value="Genomic_DNA"/>
</dbReference>
<reference evidence="2" key="1">
    <citation type="submission" date="2022-08" db="EMBL/GenBank/DDBJ databases">
        <authorList>
            <person name="Gutierrez-Valencia J."/>
        </authorList>
    </citation>
    <scope>NUCLEOTIDE SEQUENCE</scope>
</reference>
<comment type="caution">
    <text evidence="2">The sequence shown here is derived from an EMBL/GenBank/DDBJ whole genome shotgun (WGS) entry which is preliminary data.</text>
</comment>